<organism evidence="1 2">
    <name type="scientific">Amphritea atlantica</name>
    <dbReference type="NCBI Taxonomy" id="355243"/>
    <lineage>
        <taxon>Bacteria</taxon>
        <taxon>Pseudomonadati</taxon>
        <taxon>Pseudomonadota</taxon>
        <taxon>Gammaproteobacteria</taxon>
        <taxon>Oceanospirillales</taxon>
        <taxon>Oceanospirillaceae</taxon>
        <taxon>Amphritea</taxon>
    </lineage>
</organism>
<name>A0A1H9GF57_9GAMM</name>
<dbReference type="STRING" id="355243.SAMN03080615_01646"/>
<dbReference type="InterPro" id="IPR048444">
    <property type="entry name" value="DNMK"/>
</dbReference>
<dbReference type="OrthoDB" id="5401711at2"/>
<dbReference type="SUPFAM" id="SSF52540">
    <property type="entry name" value="P-loop containing nucleoside triphosphate hydrolases"/>
    <property type="match status" value="1"/>
</dbReference>
<gene>
    <name evidence="1" type="ORF">SAMN03080615_01646</name>
</gene>
<sequence length="184" mass="20388">MRIIGLTGPAGCGKDTVARILTEHDMAFQVAFGDAIRSTAMAMFGLDYQQMNARELKEVVISEWGMSPRQIMQLIGTECGRAVFGEDVWIKRLAVRIKSLPPTQFVVVSDVRTEAEATWVRDLGGVVVHITREGVEPVRAHSTEDGVEFVAGDMALDNSGNNLNELNRSVLDNKHFWLEQCRAV</sequence>
<keyword evidence="2" id="KW-1185">Reference proteome</keyword>
<protein>
    <recommendedName>
        <fullName evidence="3">Dephospho-CoA kinase</fullName>
    </recommendedName>
</protein>
<accession>A0A1H9GF57</accession>
<evidence type="ECO:0000313" key="1">
    <source>
        <dbReference type="EMBL" id="SEQ48716.1"/>
    </source>
</evidence>
<reference evidence="2" key="1">
    <citation type="submission" date="2016-10" db="EMBL/GenBank/DDBJ databases">
        <authorList>
            <person name="Varghese N."/>
            <person name="Submissions S."/>
        </authorList>
    </citation>
    <scope>NUCLEOTIDE SEQUENCE [LARGE SCALE GENOMIC DNA]</scope>
    <source>
        <strain evidence="2">DSM 18887</strain>
    </source>
</reference>
<dbReference type="Pfam" id="PF21448">
    <property type="entry name" value="DNMK"/>
    <property type="match status" value="1"/>
</dbReference>
<evidence type="ECO:0008006" key="3">
    <source>
        <dbReference type="Google" id="ProtNLM"/>
    </source>
</evidence>
<proteinExistence type="predicted"/>
<dbReference type="InterPro" id="IPR027417">
    <property type="entry name" value="P-loop_NTPase"/>
</dbReference>
<dbReference type="Gene3D" id="3.40.50.300">
    <property type="entry name" value="P-loop containing nucleotide triphosphate hydrolases"/>
    <property type="match status" value="1"/>
</dbReference>
<dbReference type="AlphaFoldDB" id="A0A1H9GF57"/>
<dbReference type="Proteomes" id="UP000198749">
    <property type="component" value="Unassembled WGS sequence"/>
</dbReference>
<evidence type="ECO:0000313" key="2">
    <source>
        <dbReference type="Proteomes" id="UP000198749"/>
    </source>
</evidence>
<dbReference type="RefSeq" id="WP_091356469.1">
    <property type="nucleotide sequence ID" value="NZ_AP025284.1"/>
</dbReference>
<dbReference type="EMBL" id="FOGB01000004">
    <property type="protein sequence ID" value="SEQ48716.1"/>
    <property type="molecule type" value="Genomic_DNA"/>
</dbReference>